<dbReference type="PANTHER" id="PTHR43300">
    <property type="entry name" value="ACETYLTRANSFERASE"/>
    <property type="match status" value="1"/>
</dbReference>
<dbReference type="InterPro" id="IPR050179">
    <property type="entry name" value="Trans_hexapeptide_repeat"/>
</dbReference>
<reference evidence="2 3" key="1">
    <citation type="submission" date="2023-11" db="EMBL/GenBank/DDBJ databases">
        <title>Draft genome of Azohydromonas lata strain H1 (DSM1123), a polyhydroxyalkanoate producer.</title>
        <authorList>
            <person name="Traversa D."/>
            <person name="D'Addabbo P."/>
            <person name="Pazzani C."/>
            <person name="Manzari C."/>
            <person name="Chiara M."/>
            <person name="Scrascia M."/>
        </authorList>
    </citation>
    <scope>NUCLEOTIDE SEQUENCE [LARGE SCALE GENOMIC DNA]</scope>
    <source>
        <strain evidence="2 3">H1</strain>
    </source>
</reference>
<keyword evidence="3" id="KW-1185">Reference proteome</keyword>
<protein>
    <submittedName>
        <fullName evidence="2">NeuD/PglB/VioB family sugar acetyltransferase</fullName>
    </submittedName>
</protein>
<organism evidence="2 3">
    <name type="scientific">Azohydromonas lata</name>
    <dbReference type="NCBI Taxonomy" id="45677"/>
    <lineage>
        <taxon>Bacteria</taxon>
        <taxon>Pseudomonadati</taxon>
        <taxon>Pseudomonadota</taxon>
        <taxon>Betaproteobacteria</taxon>
        <taxon>Burkholderiales</taxon>
        <taxon>Sphaerotilaceae</taxon>
        <taxon>Azohydromonas</taxon>
    </lineage>
</organism>
<dbReference type="Gene3D" id="2.160.10.10">
    <property type="entry name" value="Hexapeptide repeat proteins"/>
    <property type="match status" value="2"/>
</dbReference>
<name>A0ABU5IA79_9BURK</name>
<accession>A0ABU5IA79</accession>
<dbReference type="InterPro" id="IPR011004">
    <property type="entry name" value="Trimer_LpxA-like_sf"/>
</dbReference>
<dbReference type="Proteomes" id="UP001293718">
    <property type="component" value="Unassembled WGS sequence"/>
</dbReference>
<evidence type="ECO:0000313" key="3">
    <source>
        <dbReference type="Proteomes" id="UP001293718"/>
    </source>
</evidence>
<evidence type="ECO:0000256" key="1">
    <source>
        <dbReference type="ARBA" id="ARBA00007274"/>
    </source>
</evidence>
<dbReference type="CDD" id="cd03360">
    <property type="entry name" value="LbH_AT_putative"/>
    <property type="match status" value="1"/>
</dbReference>
<dbReference type="SUPFAM" id="SSF51161">
    <property type="entry name" value="Trimeric LpxA-like enzymes"/>
    <property type="match status" value="1"/>
</dbReference>
<sequence>MATESTAEPSAQPLLIFPYNGNGLEALDCLGDAWRLVAFVDDTPEKQGHDRHGCLVTGRDALQRFPDARVLAVPGGPASYRARRQVVQALDVPPQRLATVIHPSARVSPLATIGRNVLIMAGVVITSNAVIGDHVVVLPNTVIHHDARIGDWCLIGSNVTIAGSVTLGENCYVGSGTSIMNGLDVGAGSLLGLGSNVIRSVAAGTCVAGNPARSLHA</sequence>
<evidence type="ECO:0000313" key="2">
    <source>
        <dbReference type="EMBL" id="MDZ5456011.1"/>
    </source>
</evidence>
<proteinExistence type="inferred from homology"/>
<dbReference type="InterPro" id="IPR020019">
    <property type="entry name" value="AcTrfase_PglD-like"/>
</dbReference>
<dbReference type="PANTHER" id="PTHR43300:SF7">
    <property type="entry name" value="UDP-N-ACETYLBACILLOSAMINE N-ACETYLTRANSFERASE"/>
    <property type="match status" value="1"/>
</dbReference>
<comment type="caution">
    <text evidence="2">The sequence shown here is derived from an EMBL/GenBank/DDBJ whole genome shotgun (WGS) entry which is preliminary data.</text>
</comment>
<dbReference type="NCBIfam" id="TIGR03570">
    <property type="entry name" value="NeuD_NnaD"/>
    <property type="match status" value="1"/>
</dbReference>
<dbReference type="RefSeq" id="WP_066337529.1">
    <property type="nucleotide sequence ID" value="NZ_JAXOJX010000005.1"/>
</dbReference>
<comment type="similarity">
    <text evidence="1">Belongs to the transferase hexapeptide repeat family.</text>
</comment>
<gene>
    <name evidence="2" type="ORF">SM757_05450</name>
</gene>
<dbReference type="Pfam" id="PF00132">
    <property type="entry name" value="Hexapep"/>
    <property type="match status" value="1"/>
</dbReference>
<dbReference type="InterPro" id="IPR001451">
    <property type="entry name" value="Hexapep"/>
</dbReference>
<dbReference type="EMBL" id="JAXOJX010000005">
    <property type="protein sequence ID" value="MDZ5456011.1"/>
    <property type="molecule type" value="Genomic_DNA"/>
</dbReference>